<gene>
    <name evidence="2" type="ORF">H5410_022632</name>
</gene>
<comment type="caution">
    <text evidence="2">The sequence shown here is derived from an EMBL/GenBank/DDBJ whole genome shotgun (WGS) entry which is preliminary data.</text>
</comment>
<keyword evidence="1" id="KW-0812">Transmembrane</keyword>
<evidence type="ECO:0000313" key="2">
    <source>
        <dbReference type="EMBL" id="KAG5611351.1"/>
    </source>
</evidence>
<keyword evidence="3" id="KW-1185">Reference proteome</keyword>
<organism evidence="2 3">
    <name type="scientific">Solanum commersonii</name>
    <name type="common">Commerson's wild potato</name>
    <name type="synonym">Commerson's nightshade</name>
    <dbReference type="NCBI Taxonomy" id="4109"/>
    <lineage>
        <taxon>Eukaryota</taxon>
        <taxon>Viridiplantae</taxon>
        <taxon>Streptophyta</taxon>
        <taxon>Embryophyta</taxon>
        <taxon>Tracheophyta</taxon>
        <taxon>Spermatophyta</taxon>
        <taxon>Magnoliopsida</taxon>
        <taxon>eudicotyledons</taxon>
        <taxon>Gunneridae</taxon>
        <taxon>Pentapetalae</taxon>
        <taxon>asterids</taxon>
        <taxon>lamiids</taxon>
        <taxon>Solanales</taxon>
        <taxon>Solanaceae</taxon>
        <taxon>Solanoideae</taxon>
        <taxon>Solaneae</taxon>
        <taxon>Solanum</taxon>
    </lineage>
</organism>
<feature type="non-terminal residue" evidence="2">
    <location>
        <position position="230"/>
    </location>
</feature>
<keyword evidence="1" id="KW-1133">Transmembrane helix</keyword>
<reference evidence="2 3" key="1">
    <citation type="submission" date="2020-09" db="EMBL/GenBank/DDBJ databases">
        <title>De no assembly of potato wild relative species, Solanum commersonii.</title>
        <authorList>
            <person name="Cho K."/>
        </authorList>
    </citation>
    <scope>NUCLEOTIDE SEQUENCE [LARGE SCALE GENOMIC DNA]</scope>
    <source>
        <strain evidence="2">LZ3.2</strain>
        <tissue evidence="2">Leaf</tissue>
    </source>
</reference>
<dbReference type="Proteomes" id="UP000824120">
    <property type="component" value="Chromosome 4"/>
</dbReference>
<name>A0A9J5ZHC2_SOLCO</name>
<evidence type="ECO:0000313" key="3">
    <source>
        <dbReference type="Proteomes" id="UP000824120"/>
    </source>
</evidence>
<feature type="transmembrane region" description="Helical" evidence="1">
    <location>
        <begin position="206"/>
        <end position="227"/>
    </location>
</feature>
<keyword evidence="1" id="KW-0472">Membrane</keyword>
<sequence length="230" mass="26143">MPATRLNLLMQRSSVHSKIKIVTHQYQRVSCSQYLPQMQESDATLTLTKMKTIYAFTHRFARIFQLTFVSTFSRKKKEFHFSQHHGLTETSLSLLDFPFTSHNTPNLGFCPKLLLQETRFDTRLVKIRCKEFTYCLCNFIWPHRSRAFMFVRLRALFKSSTEREVKKGLLYAVSLSFGVSVAGVAVCIWASVLGVASDGISLPDQLLAAVDFLVGNVWITGCTTVSIRSG</sequence>
<dbReference type="AlphaFoldDB" id="A0A9J5ZHC2"/>
<evidence type="ECO:0000256" key="1">
    <source>
        <dbReference type="SAM" id="Phobius"/>
    </source>
</evidence>
<proteinExistence type="predicted"/>
<feature type="transmembrane region" description="Helical" evidence="1">
    <location>
        <begin position="168"/>
        <end position="194"/>
    </location>
</feature>
<dbReference type="EMBL" id="JACXVP010000004">
    <property type="protein sequence ID" value="KAG5611351.1"/>
    <property type="molecule type" value="Genomic_DNA"/>
</dbReference>
<protein>
    <submittedName>
        <fullName evidence="2">Uncharacterized protein</fullName>
    </submittedName>
</protein>
<accession>A0A9J5ZHC2</accession>